<dbReference type="InterPro" id="IPR020596">
    <property type="entry name" value="rRNA_Ade_Mease_Trfase_CS"/>
</dbReference>
<dbReference type="KEGG" id="cpae:CPAST_c12640"/>
<dbReference type="EMBL" id="CP009268">
    <property type="protein sequence ID" value="AJA51352.1"/>
    <property type="molecule type" value="Genomic_DNA"/>
</dbReference>
<dbReference type="Proteomes" id="UP000030905">
    <property type="component" value="Chromosome"/>
</dbReference>
<reference evidence="7 10" key="1">
    <citation type="journal article" date="2015" name="Genome Announc.">
        <title>Complete Genome Sequence of the Nitrogen-Fixing and Solvent-Producing Clostridium pasteurianum DSM 525.</title>
        <authorList>
            <person name="Poehlein A."/>
            <person name="Grosse-Honebrink A."/>
            <person name="Zhang Y."/>
            <person name="Minton N.P."/>
            <person name="Daniel R."/>
        </authorList>
    </citation>
    <scope>NUCLEOTIDE SEQUENCE [LARGE SCALE GENOMIC DNA]</scope>
    <source>
        <strain evidence="7">DSM 525</strain>
        <strain evidence="10">DSM 525 / ATCC 6013</strain>
    </source>
</reference>
<evidence type="ECO:0000256" key="2">
    <source>
        <dbReference type="ARBA" id="ARBA00022573"/>
    </source>
</evidence>
<dbReference type="InterPro" id="IPR050714">
    <property type="entry name" value="Cobalamin_biosynth_MTase"/>
</dbReference>
<reference evidence="8 9" key="3">
    <citation type="journal article" name="Genome Announc.">
        <title>Improved Draft Genome Sequence of Clostridium pasteurianum Strain ATCC 6013 (DSM 525) Using a Hybrid Next-Generation Sequencing Approach.</title>
        <authorList>
            <person name="Pyne M.E."/>
            <person name="Utturkar S."/>
            <person name="Brown S.D."/>
            <person name="Moo-Young M."/>
            <person name="Chung D.A."/>
            <person name="Chou C.P."/>
        </authorList>
    </citation>
    <scope>NUCLEOTIDE SEQUENCE [LARGE SCALE GENOMIC DNA]</scope>
    <source>
        <strain evidence="8 9">ATCC 6013</strain>
    </source>
</reference>
<keyword evidence="5" id="KW-0949">S-adenosyl-L-methionine</keyword>
<dbReference type="InterPro" id="IPR029063">
    <property type="entry name" value="SAM-dependent_MTases_sf"/>
</dbReference>
<dbReference type="CDD" id="cd02440">
    <property type="entry name" value="AdoMet_MTases"/>
    <property type="match status" value="1"/>
</dbReference>
<dbReference type="SUPFAM" id="SSF53335">
    <property type="entry name" value="S-adenosyl-L-methionine-dependent methyltransferases"/>
    <property type="match status" value="1"/>
</dbReference>
<protein>
    <submittedName>
        <fullName evidence="8">Precorrin-6Y C5,15-methyltransferase (Decarboxylating), CbiT subunit</fullName>
    </submittedName>
    <submittedName>
        <fullName evidence="7">Putative cobalt-precorrin-6B C(15)-methyltransferase (Decarboxylating)</fullName>
        <ecNumber evidence="7">2.1.1.196</ecNumber>
    </submittedName>
</protein>
<dbReference type="PANTHER" id="PTHR43182:SF1">
    <property type="entry name" value="COBALT-PRECORRIN-7 C(5)-METHYLTRANSFERASE"/>
    <property type="match status" value="1"/>
</dbReference>
<organism evidence="7 10">
    <name type="scientific">Clostridium pasteurianum DSM 525 = ATCC 6013</name>
    <dbReference type="NCBI Taxonomy" id="1262449"/>
    <lineage>
        <taxon>Bacteria</taxon>
        <taxon>Bacillati</taxon>
        <taxon>Bacillota</taxon>
        <taxon>Clostridia</taxon>
        <taxon>Eubacteriales</taxon>
        <taxon>Clostridiaceae</taxon>
        <taxon>Clostridium</taxon>
    </lineage>
</organism>
<dbReference type="GeneID" id="93073446"/>
<keyword evidence="4 7" id="KW-0808">Transferase</keyword>
<keyword evidence="10" id="KW-1185">Reference proteome</keyword>
<dbReference type="EC" id="2.1.1.196" evidence="7"/>
<comment type="pathway">
    <text evidence="1">Cofactor biosynthesis; adenosylcobalamin biosynthesis.</text>
</comment>
<dbReference type="PROSITE" id="PS01131">
    <property type="entry name" value="RRNA_A_DIMETH"/>
    <property type="match status" value="1"/>
</dbReference>
<dbReference type="InterPro" id="IPR014008">
    <property type="entry name" value="Cbl_synth_MTase_CbiT"/>
</dbReference>
<evidence type="ECO:0000259" key="6">
    <source>
        <dbReference type="Pfam" id="PF13847"/>
    </source>
</evidence>
<dbReference type="GO" id="GO:0009236">
    <property type="term" value="P:cobalamin biosynthetic process"/>
    <property type="evidence" value="ECO:0007669"/>
    <property type="project" value="UniProtKB-UniPathway"/>
</dbReference>
<keyword evidence="2" id="KW-0169">Cobalamin biosynthesis</keyword>
<dbReference type="InterPro" id="IPR025714">
    <property type="entry name" value="Methyltranfer_dom"/>
</dbReference>
<gene>
    <name evidence="7" type="primary">cbiT</name>
    <name evidence="7" type="ORF">CLPA_c12640</name>
    <name evidence="8" type="ORF">CP6013_01889</name>
</gene>
<evidence type="ECO:0000256" key="3">
    <source>
        <dbReference type="ARBA" id="ARBA00022603"/>
    </source>
</evidence>
<keyword evidence="3 7" id="KW-0489">Methyltransferase</keyword>
<evidence type="ECO:0000313" key="8">
    <source>
        <dbReference type="EMBL" id="KRU12641.1"/>
    </source>
</evidence>
<evidence type="ECO:0000313" key="10">
    <source>
        <dbReference type="Proteomes" id="UP000030905"/>
    </source>
</evidence>
<dbReference type="GO" id="GO:0000179">
    <property type="term" value="F:rRNA (adenine-N6,N6-)-dimethyltransferase activity"/>
    <property type="evidence" value="ECO:0007669"/>
    <property type="project" value="InterPro"/>
</dbReference>
<dbReference type="UniPathway" id="UPA00148"/>
<reference evidence="8" key="2">
    <citation type="submission" date="2015-10" db="EMBL/GenBank/DDBJ databases">
        <title>Improved Draft Genome Sequence of Clostridium pasteurianum Strain ATCC 6013 (DSM 525) Using a Hybrid Next-Generation Sequencing Approach.</title>
        <authorList>
            <person name="Pyne M.E."/>
            <person name="Utturkar S.M."/>
            <person name="Brown S.D."/>
            <person name="Moo-Young M."/>
            <person name="Chung D.A."/>
            <person name="Chou P.C."/>
        </authorList>
    </citation>
    <scope>NUCLEOTIDE SEQUENCE</scope>
    <source>
        <strain evidence="8">ATCC 6013</strain>
    </source>
</reference>
<name>A0A0H3J1S4_CLOPA</name>
<dbReference type="Gene3D" id="3.40.50.150">
    <property type="entry name" value="Vaccinia Virus protein VP39"/>
    <property type="match status" value="1"/>
</dbReference>
<evidence type="ECO:0000256" key="1">
    <source>
        <dbReference type="ARBA" id="ARBA00004953"/>
    </source>
</evidence>
<dbReference type="KEGG" id="cpat:CLPA_c12640"/>
<dbReference type="NCBIfam" id="TIGR02469">
    <property type="entry name" value="CbiT"/>
    <property type="match status" value="1"/>
</dbReference>
<evidence type="ECO:0000256" key="4">
    <source>
        <dbReference type="ARBA" id="ARBA00022679"/>
    </source>
</evidence>
<dbReference type="Pfam" id="PF13847">
    <property type="entry name" value="Methyltransf_31"/>
    <property type="match status" value="1"/>
</dbReference>
<dbReference type="GO" id="GO:0008276">
    <property type="term" value="F:protein methyltransferase activity"/>
    <property type="evidence" value="ECO:0007669"/>
    <property type="project" value="InterPro"/>
</dbReference>
<accession>A0A0H3J1S4</accession>
<dbReference type="Proteomes" id="UP000028042">
    <property type="component" value="Unassembled WGS sequence"/>
</dbReference>
<dbReference type="eggNOG" id="COG2242">
    <property type="taxonomic scope" value="Bacteria"/>
</dbReference>
<dbReference type="RefSeq" id="WP_003446139.1">
    <property type="nucleotide sequence ID" value="NZ_ANZB01000009.1"/>
</dbReference>
<dbReference type="EMBL" id="JPGY02000001">
    <property type="protein sequence ID" value="KRU12641.1"/>
    <property type="molecule type" value="Genomic_DNA"/>
</dbReference>
<evidence type="ECO:0000313" key="7">
    <source>
        <dbReference type="EMBL" id="AJA51352.1"/>
    </source>
</evidence>
<sequence>MKYIRDEEFIRGKAPMTKEEIRILSISKLNLEKDFKVLDVGAGTGSVSVQMSKVCYEGHITAIEKDIEAIDLIEKNKEKFNAHNISIVEGEALEVENNINEKFDAVFIGGSGGDIESIIKRYGEKLKLQKNMVLNFITIDNVYRAMHTLKNLEYDVDLIQVSVNRGKGKSCMLVANNPIFILTAVKKY</sequence>
<evidence type="ECO:0000256" key="5">
    <source>
        <dbReference type="ARBA" id="ARBA00022691"/>
    </source>
</evidence>
<evidence type="ECO:0000313" key="9">
    <source>
        <dbReference type="Proteomes" id="UP000028042"/>
    </source>
</evidence>
<dbReference type="PATRIC" id="fig|1262449.3.peg.2682"/>
<dbReference type="PANTHER" id="PTHR43182">
    <property type="entry name" value="COBALT-PRECORRIN-6B C(15)-METHYLTRANSFERASE (DECARBOXYLATING)"/>
    <property type="match status" value="1"/>
</dbReference>
<proteinExistence type="predicted"/>
<feature type="domain" description="Methyltransferase" evidence="6">
    <location>
        <begin position="32"/>
        <end position="109"/>
    </location>
</feature>
<dbReference type="AlphaFoldDB" id="A0A0H3J1S4"/>